<name>A0A9W8YPI7_9PEZI</name>
<keyword evidence="5" id="KW-1185">Reference proteome</keyword>
<evidence type="ECO:0000259" key="3">
    <source>
        <dbReference type="PROSITE" id="PS50893"/>
    </source>
</evidence>
<organism evidence="4 5">
    <name type="scientific">Gnomoniopsis smithogilvyi</name>
    <dbReference type="NCBI Taxonomy" id="1191159"/>
    <lineage>
        <taxon>Eukaryota</taxon>
        <taxon>Fungi</taxon>
        <taxon>Dikarya</taxon>
        <taxon>Ascomycota</taxon>
        <taxon>Pezizomycotina</taxon>
        <taxon>Sordariomycetes</taxon>
        <taxon>Sordariomycetidae</taxon>
        <taxon>Diaporthales</taxon>
        <taxon>Gnomoniaceae</taxon>
        <taxon>Gnomoniopsis</taxon>
    </lineage>
</organism>
<dbReference type="InterPro" id="IPR027417">
    <property type="entry name" value="P-loop_NTPase"/>
</dbReference>
<comment type="caution">
    <text evidence="4">The sequence shown here is derived from an EMBL/GenBank/DDBJ whole genome shotgun (WGS) entry which is preliminary data.</text>
</comment>
<dbReference type="GO" id="GO:0042626">
    <property type="term" value="F:ATPase-coupled transmembrane transporter activity"/>
    <property type="evidence" value="ECO:0007669"/>
    <property type="project" value="TreeGrafter"/>
</dbReference>
<evidence type="ECO:0000313" key="4">
    <source>
        <dbReference type="EMBL" id="KAJ4389667.1"/>
    </source>
</evidence>
<accession>A0A9W8YPI7</accession>
<sequence>MSKTVSAGAMGVAFLNAVTLGETLTQLIIAWTGLETSLGAIARIELLQRRTPVEMSEVLNPASPGRGAGGCGAIRFENVWVTYSADAGVENAGTKAEWSLRGVSLDIQPGERIALCGKTGSGKSTLHLALLRMVNIPAGSILIDGVDHATMSLEALRSRFLVISQDRLKSFSTLRQEIDPHEAFSDLRIEAVLLECGVLDAVRNTPGGLAAHRADCKFSNGEEQLLSVARVILEDETHCKTSESEDKIVLLDEITSSFKSANSIDYETEKRVESLLRSHLRTRTLIAINHKLEAVMEYDRVVVLEDGRVKDIGTPAELLLRCELFAKVE</sequence>
<keyword evidence="2" id="KW-0067">ATP-binding</keyword>
<protein>
    <recommendedName>
        <fullName evidence="3">ABC transporter domain-containing protein</fullName>
    </recommendedName>
</protein>
<dbReference type="EMBL" id="JAPEVB010000004">
    <property type="protein sequence ID" value="KAJ4389667.1"/>
    <property type="molecule type" value="Genomic_DNA"/>
</dbReference>
<dbReference type="PROSITE" id="PS50893">
    <property type="entry name" value="ABC_TRANSPORTER_2"/>
    <property type="match status" value="1"/>
</dbReference>
<evidence type="ECO:0000256" key="2">
    <source>
        <dbReference type="ARBA" id="ARBA00022840"/>
    </source>
</evidence>
<proteinExistence type="predicted"/>
<keyword evidence="1" id="KW-0547">Nucleotide-binding</keyword>
<dbReference type="Proteomes" id="UP001140453">
    <property type="component" value="Unassembled WGS sequence"/>
</dbReference>
<dbReference type="SUPFAM" id="SSF52540">
    <property type="entry name" value="P-loop containing nucleoside triphosphate hydrolases"/>
    <property type="match status" value="1"/>
</dbReference>
<reference evidence="4" key="1">
    <citation type="submission" date="2022-10" db="EMBL/GenBank/DDBJ databases">
        <title>Tapping the CABI collections for fungal endophytes: first genome assemblies for Collariella, Neodidymelliopsis, Ascochyta clinopodiicola, Didymella pomorum, Didymosphaeria variabile, Neocosmospora piperis and Neocucurbitaria cava.</title>
        <authorList>
            <person name="Hill R."/>
        </authorList>
    </citation>
    <scope>NUCLEOTIDE SEQUENCE</scope>
    <source>
        <strain evidence="4">IMI 355082</strain>
    </source>
</reference>
<dbReference type="GO" id="GO:0016020">
    <property type="term" value="C:membrane"/>
    <property type="evidence" value="ECO:0007669"/>
    <property type="project" value="TreeGrafter"/>
</dbReference>
<gene>
    <name evidence="4" type="ORF">N0V93_007139</name>
</gene>
<dbReference type="AlphaFoldDB" id="A0A9W8YPI7"/>
<dbReference type="GO" id="GO:0016887">
    <property type="term" value="F:ATP hydrolysis activity"/>
    <property type="evidence" value="ECO:0007669"/>
    <property type="project" value="InterPro"/>
</dbReference>
<evidence type="ECO:0000256" key="1">
    <source>
        <dbReference type="ARBA" id="ARBA00022741"/>
    </source>
</evidence>
<feature type="domain" description="ABC transporter" evidence="3">
    <location>
        <begin position="74"/>
        <end position="329"/>
    </location>
</feature>
<dbReference type="Gene3D" id="3.40.50.300">
    <property type="entry name" value="P-loop containing nucleotide triphosphate hydrolases"/>
    <property type="match status" value="1"/>
</dbReference>
<evidence type="ECO:0000313" key="5">
    <source>
        <dbReference type="Proteomes" id="UP001140453"/>
    </source>
</evidence>
<dbReference type="Pfam" id="PF00005">
    <property type="entry name" value="ABC_tran"/>
    <property type="match status" value="1"/>
</dbReference>
<dbReference type="InterPro" id="IPR003439">
    <property type="entry name" value="ABC_transporter-like_ATP-bd"/>
</dbReference>
<dbReference type="OrthoDB" id="6500128at2759"/>
<dbReference type="GO" id="GO:0005524">
    <property type="term" value="F:ATP binding"/>
    <property type="evidence" value="ECO:0007669"/>
    <property type="project" value="UniProtKB-KW"/>
</dbReference>
<dbReference type="PANTHER" id="PTHR24223:SF399">
    <property type="entry name" value="ABC TRANSPORTER ATNG"/>
    <property type="match status" value="1"/>
</dbReference>
<dbReference type="SMART" id="SM00382">
    <property type="entry name" value="AAA"/>
    <property type="match status" value="1"/>
</dbReference>
<dbReference type="PANTHER" id="PTHR24223">
    <property type="entry name" value="ATP-BINDING CASSETTE SUB-FAMILY C"/>
    <property type="match status" value="1"/>
</dbReference>
<dbReference type="InterPro" id="IPR050173">
    <property type="entry name" value="ABC_transporter_C-like"/>
</dbReference>
<dbReference type="InterPro" id="IPR003593">
    <property type="entry name" value="AAA+_ATPase"/>
</dbReference>